<dbReference type="Proteomes" id="UP001152519">
    <property type="component" value="Unassembled WGS sequence"/>
</dbReference>
<evidence type="ECO:0000313" key="3">
    <source>
        <dbReference type="Proteomes" id="UP001152519"/>
    </source>
</evidence>
<name>A0A9W4DKQ2_9ACTN</name>
<reference evidence="2" key="1">
    <citation type="submission" date="2021-05" db="EMBL/GenBank/DDBJ databases">
        <authorList>
            <person name="Arsene-Ploetze F."/>
        </authorList>
    </citation>
    <scope>NUCLEOTIDE SEQUENCE</scope>
    <source>
        <strain evidence="2">DSM 42138</strain>
    </source>
</reference>
<gene>
    <name evidence="2" type="ORF">SCOCK_140140</name>
</gene>
<sequence length="73" mass="8495">MDTRRVLVVTRGDPGDRQAVPEEGRRELPIEQIRELRWCGNLTAHLHNLVGYLEPGPVRERIVTWAATRQRRP</sequence>
<accession>A0A9W4DKQ2</accession>
<evidence type="ECO:0000256" key="1">
    <source>
        <dbReference type="SAM" id="MobiDB-lite"/>
    </source>
</evidence>
<evidence type="ECO:0000313" key="2">
    <source>
        <dbReference type="EMBL" id="CAG6391942.1"/>
    </source>
</evidence>
<organism evidence="2 3">
    <name type="scientific">Actinacidiphila cocklensis</name>
    <dbReference type="NCBI Taxonomy" id="887465"/>
    <lineage>
        <taxon>Bacteria</taxon>
        <taxon>Bacillati</taxon>
        <taxon>Actinomycetota</taxon>
        <taxon>Actinomycetes</taxon>
        <taxon>Kitasatosporales</taxon>
        <taxon>Streptomycetaceae</taxon>
        <taxon>Actinacidiphila</taxon>
    </lineage>
</organism>
<comment type="caution">
    <text evidence="2">The sequence shown here is derived from an EMBL/GenBank/DDBJ whole genome shotgun (WGS) entry which is preliminary data.</text>
</comment>
<proteinExistence type="predicted"/>
<keyword evidence="3" id="KW-1185">Reference proteome</keyword>
<dbReference type="AlphaFoldDB" id="A0A9W4DKQ2"/>
<dbReference type="EMBL" id="CAJSLV010000042">
    <property type="protein sequence ID" value="CAG6391942.1"/>
    <property type="molecule type" value="Genomic_DNA"/>
</dbReference>
<feature type="compositionally biased region" description="Basic and acidic residues" evidence="1">
    <location>
        <begin position="13"/>
        <end position="22"/>
    </location>
</feature>
<feature type="region of interest" description="Disordered" evidence="1">
    <location>
        <begin position="1"/>
        <end position="22"/>
    </location>
</feature>
<protein>
    <submittedName>
        <fullName evidence="2">Uncharacterized protein</fullName>
    </submittedName>
</protein>